<proteinExistence type="predicted"/>
<dbReference type="Pfam" id="PF16123">
    <property type="entry name" value="HAGH_C"/>
    <property type="match status" value="1"/>
</dbReference>
<keyword evidence="1" id="KW-0479">Metal-binding</keyword>
<dbReference type="PANTHER" id="PTHR11935">
    <property type="entry name" value="BETA LACTAMASE DOMAIN"/>
    <property type="match status" value="1"/>
</dbReference>
<dbReference type="Gene3D" id="3.60.15.10">
    <property type="entry name" value="Ribonuclease Z/Hydroxyacylglutathione hydrolase-like"/>
    <property type="match status" value="1"/>
</dbReference>
<dbReference type="InParanoid" id="A0A078AMV1"/>
<dbReference type="InterPro" id="IPR032282">
    <property type="entry name" value="HAGH_C"/>
</dbReference>
<sequence>MEPRTRHLLAIDLFGGFDYSFQIINEIEKQNKGELRYVFSTKDSQLNDQTIETQIKWKKQRPNLQFISSGIQSVNKNASNKNQLKDLQTLELGDICICCLESPGHTLDSVSLVITHVTPESTKIPFLFTGNSLEIGGCGKIIEGTADQMFYSLQKLINLPNETLVFNANENSIENLRFAKLIEPENPMIDFKLKQCQKAIDSGDFTVPSKLMDERLYNPFIKCARDDYFSNITGESDPVRIFAKLRKLRDNFQ</sequence>
<gene>
    <name evidence="5" type="primary">Contig7710.g384</name>
    <name evidence="5" type="ORF">STYLEM_11237</name>
</gene>
<evidence type="ECO:0000256" key="2">
    <source>
        <dbReference type="ARBA" id="ARBA00022801"/>
    </source>
</evidence>
<dbReference type="PANTHER" id="PTHR11935:SF94">
    <property type="entry name" value="TENZING NORGAY, ISOFORM C"/>
    <property type="match status" value="1"/>
</dbReference>
<evidence type="ECO:0000256" key="3">
    <source>
        <dbReference type="ARBA" id="ARBA00022833"/>
    </source>
</evidence>
<evidence type="ECO:0000259" key="4">
    <source>
        <dbReference type="Pfam" id="PF16123"/>
    </source>
</evidence>
<dbReference type="GO" id="GO:0046872">
    <property type="term" value="F:metal ion binding"/>
    <property type="evidence" value="ECO:0007669"/>
    <property type="project" value="UniProtKB-KW"/>
</dbReference>
<dbReference type="InterPro" id="IPR036866">
    <property type="entry name" value="RibonucZ/Hydroxyglut_hydro"/>
</dbReference>
<evidence type="ECO:0000313" key="5">
    <source>
        <dbReference type="EMBL" id="CDW82208.1"/>
    </source>
</evidence>
<dbReference type="EMBL" id="CCKQ01010668">
    <property type="protein sequence ID" value="CDW82208.1"/>
    <property type="molecule type" value="Genomic_DNA"/>
</dbReference>
<keyword evidence="2" id="KW-0378">Hydrolase</keyword>
<dbReference type="GO" id="GO:0004416">
    <property type="term" value="F:hydroxyacylglutathione hydrolase activity"/>
    <property type="evidence" value="ECO:0007669"/>
    <property type="project" value="TreeGrafter"/>
</dbReference>
<dbReference type="OMA" id="CICCLES"/>
<dbReference type="SUPFAM" id="SSF56281">
    <property type="entry name" value="Metallo-hydrolase/oxidoreductase"/>
    <property type="match status" value="1"/>
</dbReference>
<organism evidence="5 6">
    <name type="scientific">Stylonychia lemnae</name>
    <name type="common">Ciliate</name>
    <dbReference type="NCBI Taxonomy" id="5949"/>
    <lineage>
        <taxon>Eukaryota</taxon>
        <taxon>Sar</taxon>
        <taxon>Alveolata</taxon>
        <taxon>Ciliophora</taxon>
        <taxon>Intramacronucleata</taxon>
        <taxon>Spirotrichea</taxon>
        <taxon>Stichotrichia</taxon>
        <taxon>Sporadotrichida</taxon>
        <taxon>Oxytrichidae</taxon>
        <taxon>Stylonychinae</taxon>
        <taxon>Stylonychia</taxon>
    </lineage>
</organism>
<accession>A0A078AMV1</accession>
<keyword evidence="6" id="KW-1185">Reference proteome</keyword>
<reference evidence="5 6" key="1">
    <citation type="submission" date="2014-06" db="EMBL/GenBank/DDBJ databases">
        <authorList>
            <person name="Swart Estienne"/>
        </authorList>
    </citation>
    <scope>NUCLEOTIDE SEQUENCE [LARGE SCALE GENOMIC DNA]</scope>
    <source>
        <strain evidence="5 6">130c</strain>
    </source>
</reference>
<keyword evidence="3" id="KW-0862">Zinc</keyword>
<name>A0A078AMV1_STYLE</name>
<feature type="domain" description="Hydroxyacylglutathione hydrolase C-terminal" evidence="4">
    <location>
        <begin position="172"/>
        <end position="252"/>
    </location>
</feature>
<evidence type="ECO:0000256" key="1">
    <source>
        <dbReference type="ARBA" id="ARBA00022723"/>
    </source>
</evidence>
<dbReference type="Proteomes" id="UP000039865">
    <property type="component" value="Unassembled WGS sequence"/>
</dbReference>
<evidence type="ECO:0000313" key="6">
    <source>
        <dbReference type="Proteomes" id="UP000039865"/>
    </source>
</evidence>
<protein>
    <recommendedName>
        <fullName evidence="4">Hydroxyacylglutathione hydrolase C-terminal domain-containing protein</fullName>
    </recommendedName>
</protein>
<dbReference type="OrthoDB" id="515692at2759"/>
<dbReference type="AlphaFoldDB" id="A0A078AMV1"/>